<feature type="transmembrane region" description="Helical" evidence="1">
    <location>
        <begin position="12"/>
        <end position="39"/>
    </location>
</feature>
<feature type="transmembrane region" description="Helical" evidence="1">
    <location>
        <begin position="45"/>
        <end position="71"/>
    </location>
</feature>
<evidence type="ECO:0000256" key="1">
    <source>
        <dbReference type="SAM" id="Phobius"/>
    </source>
</evidence>
<dbReference type="InterPro" id="IPR036259">
    <property type="entry name" value="MFS_trans_sf"/>
</dbReference>
<reference evidence="2" key="1">
    <citation type="submission" date="2013-08" db="EMBL/GenBank/DDBJ databases">
        <authorList>
            <person name="Mendez C."/>
            <person name="Richter M."/>
            <person name="Ferrer M."/>
            <person name="Sanchez J."/>
        </authorList>
    </citation>
    <scope>NUCLEOTIDE SEQUENCE</scope>
</reference>
<keyword evidence="1" id="KW-0472">Membrane</keyword>
<accession>T1C8J1</accession>
<name>T1C8J1_9ZZZZ</name>
<comment type="caution">
    <text evidence="2">The sequence shown here is derived from an EMBL/GenBank/DDBJ whole genome shotgun (WGS) entry which is preliminary data.</text>
</comment>
<feature type="non-terminal residue" evidence="2">
    <location>
        <position position="81"/>
    </location>
</feature>
<keyword evidence="1" id="KW-1133">Transmembrane helix</keyword>
<dbReference type="AlphaFoldDB" id="T1C8J1"/>
<evidence type="ECO:0000313" key="2">
    <source>
        <dbReference type="EMBL" id="EQD77318.1"/>
    </source>
</evidence>
<keyword evidence="1" id="KW-0812">Transmembrane</keyword>
<reference evidence="2" key="2">
    <citation type="journal article" date="2014" name="ISME J.">
        <title>Microbial stratification in low pH oxic and suboxic macroscopic growths along an acid mine drainage.</title>
        <authorList>
            <person name="Mendez-Garcia C."/>
            <person name="Mesa V."/>
            <person name="Sprenger R.R."/>
            <person name="Richter M."/>
            <person name="Diez M.S."/>
            <person name="Solano J."/>
            <person name="Bargiela R."/>
            <person name="Golyshina O.V."/>
            <person name="Manteca A."/>
            <person name="Ramos J.L."/>
            <person name="Gallego J.R."/>
            <person name="Llorente I."/>
            <person name="Martins Dos Santos V.A."/>
            <person name="Jensen O.N."/>
            <person name="Pelaez A.I."/>
            <person name="Sanchez J."/>
            <person name="Ferrer M."/>
        </authorList>
    </citation>
    <scope>NUCLEOTIDE SEQUENCE</scope>
</reference>
<gene>
    <name evidence="2" type="ORF">B1B_01126</name>
</gene>
<protein>
    <submittedName>
        <fullName evidence="2">Major facilitator superfamily MFS_1</fullName>
    </submittedName>
</protein>
<dbReference type="EMBL" id="AUZY01000818">
    <property type="protein sequence ID" value="EQD77318.1"/>
    <property type="molecule type" value="Genomic_DNA"/>
</dbReference>
<organism evidence="2">
    <name type="scientific">mine drainage metagenome</name>
    <dbReference type="NCBI Taxonomy" id="410659"/>
    <lineage>
        <taxon>unclassified sequences</taxon>
        <taxon>metagenomes</taxon>
        <taxon>ecological metagenomes</taxon>
    </lineage>
</organism>
<sequence>MSDLEPYRDQHHVARVAVAANFGGFAIGVVLSGFLVQYAPYPTELVYLLPVLASMIGLLAVYVTPETAAALGSKVRIRMQR</sequence>
<dbReference type="SUPFAM" id="SSF103473">
    <property type="entry name" value="MFS general substrate transporter"/>
    <property type="match status" value="1"/>
</dbReference>
<proteinExistence type="predicted"/>